<reference evidence="2 3" key="1">
    <citation type="submission" date="2015-08" db="EMBL/GenBank/DDBJ databases">
        <authorList>
            <person name="Babu N.S."/>
            <person name="Beckwith C.J."/>
            <person name="Beseler K.G."/>
            <person name="Brison A."/>
            <person name="Carone J.V."/>
            <person name="Caskin T.P."/>
            <person name="Diamond M."/>
            <person name="Durham M.E."/>
            <person name="Foxe J.M."/>
            <person name="Go M."/>
            <person name="Henderson B.A."/>
            <person name="Jones I.B."/>
            <person name="McGettigan J.A."/>
            <person name="Micheletti S.J."/>
            <person name="Nasrallah M.E."/>
            <person name="Ortiz D."/>
            <person name="Piller C.R."/>
            <person name="Privatt S.R."/>
            <person name="Schneider S.L."/>
            <person name="Sharp S."/>
            <person name="Smith T.C."/>
            <person name="Stanton J.D."/>
            <person name="Ullery H.E."/>
            <person name="Wilson R.J."/>
            <person name="Serrano M.G."/>
            <person name="Buck G."/>
            <person name="Lee V."/>
            <person name="Wang Y."/>
            <person name="Carvalho R."/>
            <person name="Voegtly L."/>
            <person name="Shi R."/>
            <person name="Duckworth R."/>
            <person name="Johnson A."/>
            <person name="Loviza R."/>
            <person name="Walstead R."/>
            <person name="Shah Z."/>
            <person name="Kiflezghi M."/>
            <person name="Wade K."/>
            <person name="Ball S.L."/>
            <person name="Bradley K.W."/>
            <person name="Asai D.J."/>
            <person name="Bowman C.A."/>
            <person name="Russell D.A."/>
            <person name="Pope W.H."/>
            <person name="Jacobs-Sera D."/>
            <person name="Hendrix R.W."/>
            <person name="Hatfull G.F."/>
        </authorList>
    </citation>
    <scope>NUCLEOTIDE SEQUENCE [LARGE SCALE GENOMIC DNA]</scope>
    <source>
        <strain evidence="2 3">DSM 27648</strain>
    </source>
</reference>
<dbReference type="AlphaFoldDB" id="A0A0K1PZ75"/>
<dbReference type="Pfam" id="PF05099">
    <property type="entry name" value="TerB"/>
    <property type="match status" value="1"/>
</dbReference>
<dbReference type="KEGG" id="llu:AKJ09_05487"/>
<dbReference type="STRING" id="1391654.AKJ09_05487"/>
<evidence type="ECO:0000259" key="1">
    <source>
        <dbReference type="Pfam" id="PF05099"/>
    </source>
</evidence>
<evidence type="ECO:0000313" key="3">
    <source>
        <dbReference type="Proteomes" id="UP000064967"/>
    </source>
</evidence>
<keyword evidence="3" id="KW-1185">Reference proteome</keyword>
<dbReference type="InterPro" id="IPR007791">
    <property type="entry name" value="DjlA_N"/>
</dbReference>
<protein>
    <recommendedName>
        <fullName evidence="1">Co-chaperone DjlA N-terminal domain-containing protein</fullName>
    </recommendedName>
</protein>
<dbReference type="Gene3D" id="1.10.3680.10">
    <property type="entry name" value="TerB-like"/>
    <property type="match status" value="1"/>
</dbReference>
<gene>
    <name evidence="2" type="ORF">AKJ09_05487</name>
</gene>
<dbReference type="SUPFAM" id="SSF158682">
    <property type="entry name" value="TerB-like"/>
    <property type="match status" value="1"/>
</dbReference>
<dbReference type="OrthoDB" id="5511251at2"/>
<sequence length="163" mass="17188">MRAIIAAAIEDLCSAFSRHGYNPTPIIDLGILVAMADGMLDESERGMLREIFQALLETSLSAEVVDHLITSSLDVMRAAGAENRARLVGAILQDCDAVEPGILVALGVAFASEGLSAAERTVVDRIAKAAGMPIPRLNELIENARPKVDADPVSVRRSLAPGA</sequence>
<evidence type="ECO:0000313" key="2">
    <source>
        <dbReference type="EMBL" id="AKU98823.1"/>
    </source>
</evidence>
<organism evidence="2 3">
    <name type="scientific">Labilithrix luteola</name>
    <dbReference type="NCBI Taxonomy" id="1391654"/>
    <lineage>
        <taxon>Bacteria</taxon>
        <taxon>Pseudomonadati</taxon>
        <taxon>Myxococcota</taxon>
        <taxon>Polyangia</taxon>
        <taxon>Polyangiales</taxon>
        <taxon>Labilitrichaceae</taxon>
        <taxon>Labilithrix</taxon>
    </lineage>
</organism>
<proteinExistence type="predicted"/>
<name>A0A0K1PZ75_9BACT</name>
<accession>A0A0K1PZ75</accession>
<dbReference type="EMBL" id="CP012333">
    <property type="protein sequence ID" value="AKU98823.1"/>
    <property type="molecule type" value="Genomic_DNA"/>
</dbReference>
<dbReference type="InterPro" id="IPR029024">
    <property type="entry name" value="TerB-like"/>
</dbReference>
<feature type="domain" description="Co-chaperone DjlA N-terminal" evidence="1">
    <location>
        <begin position="28"/>
        <end position="133"/>
    </location>
</feature>
<dbReference type="RefSeq" id="WP_146649883.1">
    <property type="nucleotide sequence ID" value="NZ_CP012333.1"/>
</dbReference>
<dbReference type="Proteomes" id="UP000064967">
    <property type="component" value="Chromosome"/>
</dbReference>